<dbReference type="Pfam" id="PF03007">
    <property type="entry name" value="WS_DGAT_cat"/>
    <property type="match status" value="1"/>
</dbReference>
<dbReference type="GO" id="GO:0005886">
    <property type="term" value="C:plasma membrane"/>
    <property type="evidence" value="ECO:0007669"/>
    <property type="project" value="TreeGrafter"/>
</dbReference>
<protein>
    <recommendedName>
        <fullName evidence="4">diacylglycerol O-acyltransferase</fullName>
        <ecNumber evidence="4">2.3.1.20</ecNumber>
    </recommendedName>
</protein>
<comment type="pathway">
    <text evidence="1">Glycerolipid metabolism; triacylglycerol biosynthesis.</text>
</comment>
<dbReference type="InterPro" id="IPR004255">
    <property type="entry name" value="O-acyltransferase_WSD1_N"/>
</dbReference>
<dbReference type="GeneID" id="60255277"/>
<evidence type="ECO:0000313" key="13">
    <source>
        <dbReference type="EMBL" id="PWK12626.1"/>
    </source>
</evidence>
<dbReference type="AlphaFoldDB" id="A0A2V2A2R3"/>
<evidence type="ECO:0000256" key="5">
    <source>
        <dbReference type="ARBA" id="ARBA00022516"/>
    </source>
</evidence>
<comment type="caution">
    <text evidence="13">The sequence shown here is derived from an EMBL/GenBank/DDBJ whole genome shotgun (WGS) entry which is preliminary data.</text>
</comment>
<proteinExistence type="inferred from homology"/>
<gene>
    <name evidence="13" type="ORF">C8D84_10798</name>
</gene>
<dbReference type="EMBL" id="QGGM01000007">
    <property type="protein sequence ID" value="PWK12626.1"/>
    <property type="molecule type" value="Genomic_DNA"/>
</dbReference>
<dbReference type="GO" id="GO:0004144">
    <property type="term" value="F:diacylglycerol O-acyltransferase activity"/>
    <property type="evidence" value="ECO:0007669"/>
    <property type="project" value="UniProtKB-EC"/>
</dbReference>
<comment type="similarity">
    <text evidence="3">Belongs to the long-chain O-acyltransferase family.</text>
</comment>
<sequence>MRLLTAVDQLFLLLESRKQPMHVGGLFLFELPENAGSGFVCQLVKQMQDSDVSPTFPFNQVLEHLAFWKKDKHFDVEHHLHHVALPKPARVRELLMYVSREHGRLLDRAMPLWECHVIEGIQPENEGDPERFALYFKIHHSLVDGIAAMRLVKKSLSQSPTEPVTLPIWSLMARHRNQVDAILPKERSALRIIKEQISTIKPVFTELLDNLKNYGDDSYVGTFDAPMSVLNKRISASRRIAAQSYDIQRFNDIAERLNISKNDVVLAVCAGAIRRYLISMDALPSKPLIAFVPMSLRTDDSVAGNQLSFVLANLGTHLDDPLSRIKLIHRSMNNGKRRFRRMNQAQVINYSVIAYAWEGINLATSLFPKKQAFNLIISNVPGSEKPLYWNGARLQSLYPASIVFNGQAMNITLASYLDKIEFGITACSKALPHVQEMLTLIEEELQLLETTSKALKFQGITVEDKSSYKVNGKTKKLAP</sequence>
<evidence type="ECO:0000256" key="3">
    <source>
        <dbReference type="ARBA" id="ARBA00009587"/>
    </source>
</evidence>
<dbReference type="InterPro" id="IPR014292">
    <property type="entry name" value="Acyl_transf_WS/DGAT"/>
</dbReference>
<feature type="domain" description="O-acyltransferase WSD1 C-terminal" evidence="12">
    <location>
        <begin position="304"/>
        <end position="448"/>
    </location>
</feature>
<evidence type="ECO:0000256" key="4">
    <source>
        <dbReference type="ARBA" id="ARBA00013244"/>
    </source>
</evidence>
<evidence type="ECO:0000256" key="2">
    <source>
        <dbReference type="ARBA" id="ARBA00005189"/>
    </source>
</evidence>
<evidence type="ECO:0000256" key="1">
    <source>
        <dbReference type="ARBA" id="ARBA00004771"/>
    </source>
</evidence>
<dbReference type="EC" id="2.3.1.20" evidence="4"/>
<evidence type="ECO:0000256" key="7">
    <source>
        <dbReference type="ARBA" id="ARBA00022798"/>
    </source>
</evidence>
<keyword evidence="6 13" id="KW-0808">Transferase</keyword>
<dbReference type="PANTHER" id="PTHR31650">
    <property type="entry name" value="O-ACYLTRANSFERASE (WSD1-LIKE) FAMILY PROTEIN"/>
    <property type="match status" value="1"/>
</dbReference>
<dbReference type="Pfam" id="PF06974">
    <property type="entry name" value="WS_DGAT_C"/>
    <property type="match status" value="1"/>
</dbReference>
<dbReference type="GO" id="GO:0071731">
    <property type="term" value="P:response to nitric oxide"/>
    <property type="evidence" value="ECO:0007669"/>
    <property type="project" value="TreeGrafter"/>
</dbReference>
<dbReference type="GO" id="GO:0051701">
    <property type="term" value="P:biological process involved in interaction with host"/>
    <property type="evidence" value="ECO:0007669"/>
    <property type="project" value="TreeGrafter"/>
</dbReference>
<dbReference type="NCBIfam" id="TIGR02946">
    <property type="entry name" value="acyl_WS_DGAT"/>
    <property type="match status" value="1"/>
</dbReference>
<evidence type="ECO:0000256" key="9">
    <source>
        <dbReference type="ARBA" id="ARBA00023315"/>
    </source>
</evidence>
<keyword evidence="5" id="KW-0444">Lipid biosynthesis</keyword>
<name>A0A2V2A2R3_PSYIM</name>
<evidence type="ECO:0000256" key="6">
    <source>
        <dbReference type="ARBA" id="ARBA00022679"/>
    </source>
</evidence>
<accession>A0A2V2A2R3</accession>
<comment type="catalytic activity">
    <reaction evidence="10">
        <text>an acyl-CoA + a 1,2-diacyl-sn-glycerol = a triacyl-sn-glycerol + CoA</text>
        <dbReference type="Rhea" id="RHEA:10868"/>
        <dbReference type="ChEBI" id="CHEBI:17815"/>
        <dbReference type="ChEBI" id="CHEBI:57287"/>
        <dbReference type="ChEBI" id="CHEBI:58342"/>
        <dbReference type="ChEBI" id="CHEBI:64615"/>
        <dbReference type="EC" id="2.3.1.20"/>
    </reaction>
</comment>
<feature type="domain" description="O-acyltransferase WSD1-like N-terminal" evidence="11">
    <location>
        <begin position="4"/>
        <end position="265"/>
    </location>
</feature>
<dbReference type="GO" id="GO:0001666">
    <property type="term" value="P:response to hypoxia"/>
    <property type="evidence" value="ECO:0007669"/>
    <property type="project" value="TreeGrafter"/>
</dbReference>
<dbReference type="GO" id="GO:0019432">
    <property type="term" value="P:triglyceride biosynthetic process"/>
    <property type="evidence" value="ECO:0007669"/>
    <property type="project" value="UniProtKB-UniPathway"/>
</dbReference>
<evidence type="ECO:0000313" key="14">
    <source>
        <dbReference type="Proteomes" id="UP000245655"/>
    </source>
</evidence>
<evidence type="ECO:0000259" key="11">
    <source>
        <dbReference type="Pfam" id="PF03007"/>
    </source>
</evidence>
<dbReference type="GO" id="GO:0006071">
    <property type="term" value="P:glycerol metabolic process"/>
    <property type="evidence" value="ECO:0007669"/>
    <property type="project" value="UniProtKB-KW"/>
</dbReference>
<keyword evidence="14" id="KW-1185">Reference proteome</keyword>
<dbReference type="Proteomes" id="UP000245655">
    <property type="component" value="Unassembled WGS sequence"/>
</dbReference>
<evidence type="ECO:0000259" key="12">
    <source>
        <dbReference type="Pfam" id="PF06974"/>
    </source>
</evidence>
<organism evidence="13 14">
    <name type="scientific">Psychrobacter immobilis</name>
    <dbReference type="NCBI Taxonomy" id="498"/>
    <lineage>
        <taxon>Bacteria</taxon>
        <taxon>Pseudomonadati</taxon>
        <taxon>Pseudomonadota</taxon>
        <taxon>Gammaproteobacteria</taxon>
        <taxon>Moraxellales</taxon>
        <taxon>Moraxellaceae</taxon>
        <taxon>Psychrobacter</taxon>
    </lineage>
</organism>
<dbReference type="PANTHER" id="PTHR31650:SF1">
    <property type="entry name" value="WAX ESTER SYNTHASE_DIACYLGLYCEROL ACYLTRANSFERASE 4-RELATED"/>
    <property type="match status" value="1"/>
</dbReference>
<dbReference type="InterPro" id="IPR045034">
    <property type="entry name" value="O-acyltransferase_WSD1-like"/>
</dbReference>
<evidence type="ECO:0000256" key="10">
    <source>
        <dbReference type="ARBA" id="ARBA00048109"/>
    </source>
</evidence>
<reference evidence="13 14" key="1">
    <citation type="submission" date="2018-05" db="EMBL/GenBank/DDBJ databases">
        <title>Genomic Encyclopedia of Type Strains, Phase IV (KMG-IV): sequencing the most valuable type-strain genomes for metagenomic binning, comparative biology and taxonomic classification.</title>
        <authorList>
            <person name="Goeker M."/>
        </authorList>
    </citation>
    <scope>NUCLEOTIDE SEQUENCE [LARGE SCALE GENOMIC DNA]</scope>
    <source>
        <strain evidence="13 14">DSM 7229</strain>
    </source>
</reference>
<evidence type="ECO:0000256" key="8">
    <source>
        <dbReference type="ARBA" id="ARBA00023098"/>
    </source>
</evidence>
<dbReference type="UniPathway" id="UPA00282"/>
<keyword evidence="8" id="KW-0443">Lipid metabolism</keyword>
<dbReference type="RefSeq" id="WP_109591211.1">
    <property type="nucleotide sequence ID" value="NZ_CAJGZV010000001.1"/>
</dbReference>
<dbReference type="InterPro" id="IPR009721">
    <property type="entry name" value="O-acyltransferase_WSD1_C"/>
</dbReference>
<keyword evidence="9 13" id="KW-0012">Acyltransferase</keyword>
<comment type="pathway">
    <text evidence="2">Lipid metabolism.</text>
</comment>
<keyword evidence="7" id="KW-0319">Glycerol metabolism</keyword>